<proteinExistence type="inferred from homology"/>
<reference evidence="5 6" key="1">
    <citation type="submission" date="2022-01" db="EMBL/GenBank/DDBJ databases">
        <title>A chromosomal length assembly of Cordylochernes scorpioides.</title>
        <authorList>
            <person name="Zeh D."/>
            <person name="Zeh J."/>
        </authorList>
    </citation>
    <scope>NUCLEOTIDE SEQUENCE [LARGE SCALE GENOMIC DNA]</scope>
    <source>
        <strain evidence="5">IN4F17</strain>
        <tissue evidence="5">Whole Body</tissue>
    </source>
</reference>
<dbReference type="Gene3D" id="4.10.830.10">
    <property type="entry name" value="30s Ribosomal Protein S14, Chain N"/>
    <property type="match status" value="1"/>
</dbReference>
<dbReference type="InterPro" id="IPR039744">
    <property type="entry name" value="RIbosomal_uS14_euk_arc"/>
</dbReference>
<evidence type="ECO:0000313" key="6">
    <source>
        <dbReference type="Proteomes" id="UP001235939"/>
    </source>
</evidence>
<dbReference type="InterPro" id="IPR043140">
    <property type="entry name" value="Ribosomal_uS14_sf"/>
</dbReference>
<accession>A0ABY6L9I4</accession>
<keyword evidence="2" id="KW-0689">Ribosomal protein</keyword>
<evidence type="ECO:0000256" key="3">
    <source>
        <dbReference type="ARBA" id="ARBA00023274"/>
    </source>
</evidence>
<evidence type="ECO:0000256" key="1">
    <source>
        <dbReference type="ARBA" id="ARBA00009083"/>
    </source>
</evidence>
<organism evidence="5 6">
    <name type="scientific">Cordylochernes scorpioides</name>
    <dbReference type="NCBI Taxonomy" id="51811"/>
    <lineage>
        <taxon>Eukaryota</taxon>
        <taxon>Metazoa</taxon>
        <taxon>Ecdysozoa</taxon>
        <taxon>Arthropoda</taxon>
        <taxon>Chelicerata</taxon>
        <taxon>Arachnida</taxon>
        <taxon>Pseudoscorpiones</taxon>
        <taxon>Cheliferoidea</taxon>
        <taxon>Chernetidae</taxon>
        <taxon>Cordylochernes</taxon>
    </lineage>
</organism>
<comment type="similarity">
    <text evidence="1">Belongs to the universal ribosomal protein uS14 family.</text>
</comment>
<gene>
    <name evidence="5" type="ORF">LAZ67_14000343</name>
</gene>
<dbReference type="Pfam" id="PF00253">
    <property type="entry name" value="Ribosomal_S14"/>
    <property type="match status" value="1"/>
</dbReference>
<dbReference type="Proteomes" id="UP001235939">
    <property type="component" value="Chromosome 14"/>
</dbReference>
<dbReference type="InterPro" id="IPR001209">
    <property type="entry name" value="Ribosomal_uS14"/>
</dbReference>
<sequence length="121" mass="13893">MGHQNIWYSHPRKYGPGSRRVCANHHGIIRKYALCRRCFRQYAADIGFKKLDYGLPSYHNTSHDNHATPLYSTLFCARFHHEEESAPAVVAPPPPLPTPTTHELQSDPDTFEFSTPMEKEN</sequence>
<keyword evidence="3" id="KW-0687">Ribonucleoprotein</keyword>
<evidence type="ECO:0000256" key="4">
    <source>
        <dbReference type="SAM" id="MobiDB-lite"/>
    </source>
</evidence>
<dbReference type="EMBL" id="CP092876">
    <property type="protein sequence ID" value="UYV76415.1"/>
    <property type="molecule type" value="Genomic_DNA"/>
</dbReference>
<dbReference type="PANTHER" id="PTHR12010:SF2">
    <property type="entry name" value="40S RIBOSOMAL PROTEIN S29"/>
    <property type="match status" value="1"/>
</dbReference>
<evidence type="ECO:0000256" key="2">
    <source>
        <dbReference type="ARBA" id="ARBA00022980"/>
    </source>
</evidence>
<evidence type="ECO:0000313" key="5">
    <source>
        <dbReference type="EMBL" id="UYV76415.1"/>
    </source>
</evidence>
<protein>
    <submittedName>
        <fullName evidence="5">TRAPPC11</fullName>
    </submittedName>
</protein>
<dbReference type="PANTHER" id="PTHR12010">
    <property type="entry name" value="40S RIBOSOMAL PROTEIN S29"/>
    <property type="match status" value="1"/>
</dbReference>
<feature type="region of interest" description="Disordered" evidence="4">
    <location>
        <begin position="86"/>
        <end position="121"/>
    </location>
</feature>
<name>A0ABY6L9I4_9ARAC</name>
<keyword evidence="6" id="KW-1185">Reference proteome</keyword>